<evidence type="ECO:0000256" key="1">
    <source>
        <dbReference type="SAM" id="MobiDB-lite"/>
    </source>
</evidence>
<organism evidence="2 3">
    <name type="scientific">Devosia yakushimensis</name>
    <dbReference type="NCBI Taxonomy" id="470028"/>
    <lineage>
        <taxon>Bacteria</taxon>
        <taxon>Pseudomonadati</taxon>
        <taxon>Pseudomonadota</taxon>
        <taxon>Alphaproteobacteria</taxon>
        <taxon>Hyphomicrobiales</taxon>
        <taxon>Devosiaceae</taxon>
        <taxon>Devosia</taxon>
    </lineage>
</organism>
<comment type="caution">
    <text evidence="2">The sequence shown here is derived from an EMBL/GenBank/DDBJ whole genome shotgun (WGS) entry which is preliminary data.</text>
</comment>
<reference evidence="2" key="2">
    <citation type="submission" date="2023-01" db="EMBL/GenBank/DDBJ databases">
        <title>Draft genome sequence of Devosia yakushimensis strain NBRC 103855.</title>
        <authorList>
            <person name="Sun Q."/>
            <person name="Mori K."/>
        </authorList>
    </citation>
    <scope>NUCLEOTIDE SEQUENCE</scope>
    <source>
        <strain evidence="2">NBRC 103855</strain>
    </source>
</reference>
<evidence type="ECO:0000313" key="2">
    <source>
        <dbReference type="EMBL" id="GLQ09284.1"/>
    </source>
</evidence>
<sequence>MTMEAENSLPLPAGDYAIVELLGHRTLIGRVAEVERFGTKMLQVEPIFQGALLPPILHSGGSIYGFTPCTAEVAAQRAPKEAWQLPGAIRATLPPALLPSPEPEIVVDHGDDDEERPF</sequence>
<keyword evidence="3" id="KW-1185">Reference proteome</keyword>
<dbReference type="EMBL" id="BSNG01000001">
    <property type="protein sequence ID" value="GLQ09284.1"/>
    <property type="molecule type" value="Genomic_DNA"/>
</dbReference>
<reference evidence="2" key="1">
    <citation type="journal article" date="2014" name="Int. J. Syst. Evol. Microbiol.">
        <title>Complete genome of a new Firmicutes species belonging to the dominant human colonic microbiota ('Ruminococcus bicirculans') reveals two chromosomes and a selective capacity to utilize plant glucans.</title>
        <authorList>
            <consortium name="NISC Comparative Sequencing Program"/>
            <person name="Wegmann U."/>
            <person name="Louis P."/>
            <person name="Goesmann A."/>
            <person name="Henrissat B."/>
            <person name="Duncan S.H."/>
            <person name="Flint H.J."/>
        </authorList>
    </citation>
    <scope>NUCLEOTIDE SEQUENCE</scope>
    <source>
        <strain evidence="2">NBRC 103855</strain>
    </source>
</reference>
<accession>A0ABQ5UBN7</accession>
<evidence type="ECO:0000313" key="3">
    <source>
        <dbReference type="Proteomes" id="UP001161406"/>
    </source>
</evidence>
<dbReference type="Proteomes" id="UP001161406">
    <property type="component" value="Unassembled WGS sequence"/>
</dbReference>
<gene>
    <name evidence="2" type="ORF">GCM10007913_12160</name>
</gene>
<name>A0ABQ5UBN7_9HYPH</name>
<feature type="region of interest" description="Disordered" evidence="1">
    <location>
        <begin position="96"/>
        <end position="118"/>
    </location>
</feature>
<proteinExistence type="predicted"/>
<protein>
    <submittedName>
        <fullName evidence="2">Uncharacterized protein</fullName>
    </submittedName>
</protein>
<dbReference type="RefSeq" id="WP_284388907.1">
    <property type="nucleotide sequence ID" value="NZ_BSNG01000001.1"/>
</dbReference>